<protein>
    <submittedName>
        <fullName evidence="1">Uncharacterized protein</fullName>
    </submittedName>
</protein>
<evidence type="ECO:0000313" key="2">
    <source>
        <dbReference type="Proteomes" id="UP000199546"/>
    </source>
</evidence>
<name>A0A1I7CYZ5_9ACTN</name>
<reference evidence="2" key="1">
    <citation type="submission" date="2016-10" db="EMBL/GenBank/DDBJ databases">
        <authorList>
            <person name="Varghese N."/>
            <person name="Submissions S."/>
        </authorList>
    </citation>
    <scope>NUCLEOTIDE SEQUENCE [LARGE SCALE GENOMIC DNA]</scope>
    <source>
        <strain evidence="2">DSM 46136</strain>
    </source>
</reference>
<dbReference type="AlphaFoldDB" id="A0A1I7CYZ5"/>
<organism evidence="1 2">
    <name type="scientific">Geodermatophilus amargosae</name>
    <dbReference type="NCBI Taxonomy" id="1296565"/>
    <lineage>
        <taxon>Bacteria</taxon>
        <taxon>Bacillati</taxon>
        <taxon>Actinomycetota</taxon>
        <taxon>Actinomycetes</taxon>
        <taxon>Geodermatophilales</taxon>
        <taxon>Geodermatophilaceae</taxon>
        <taxon>Geodermatophilus</taxon>
    </lineage>
</organism>
<dbReference type="RefSeq" id="WP_093583995.1">
    <property type="nucleotide sequence ID" value="NZ_FPBA01000029.1"/>
</dbReference>
<accession>A0A1I7CYZ5</accession>
<dbReference type="EMBL" id="FPBA01000029">
    <property type="protein sequence ID" value="SFU04642.1"/>
    <property type="molecule type" value="Genomic_DNA"/>
</dbReference>
<sequence length="174" mass="19454">MAPATRETVFSQLNTRITEVSDRELPHHIAVRLAFLIGDAPVKYLDVPVLETPQGLTGAVIAYTDRVLIVAPFTGVPPHFMEDPYGGEVTPAMVSRTALTRVDVLPTQEPDRTRYRVWTDEQGGLLRWPSQATVRLTYASLDFPVELPRGRNREDFDNFLPTLLADLHPPSPSH</sequence>
<keyword evidence="2" id="KW-1185">Reference proteome</keyword>
<evidence type="ECO:0000313" key="1">
    <source>
        <dbReference type="EMBL" id="SFU04642.1"/>
    </source>
</evidence>
<dbReference type="Proteomes" id="UP000199546">
    <property type="component" value="Unassembled WGS sequence"/>
</dbReference>
<proteinExistence type="predicted"/>
<gene>
    <name evidence="1" type="ORF">SAMN05660657_05058</name>
</gene>